<dbReference type="RefSeq" id="XP_027365575.1">
    <property type="nucleotide sequence ID" value="XM_027509774.1"/>
</dbReference>
<dbReference type="GeneID" id="113872314"/>
<evidence type="ECO:0000313" key="11">
    <source>
        <dbReference type="RefSeq" id="XP_027365574.1"/>
    </source>
</evidence>
<dbReference type="GO" id="GO:0016020">
    <property type="term" value="C:membrane"/>
    <property type="evidence" value="ECO:0007669"/>
    <property type="project" value="UniProtKB-SubCell"/>
</dbReference>
<dbReference type="InterPro" id="IPR047255">
    <property type="entry name" value="C2D_MCTP_PRT_plant"/>
</dbReference>
<dbReference type="PANTHER" id="PTHR31425">
    <property type="entry name" value="PHOSPHORIBOSYLANTHRANILATE TRANSFERASE ISOFORM 1"/>
    <property type="match status" value="1"/>
</dbReference>
<dbReference type="SMART" id="SM00239">
    <property type="entry name" value="C2"/>
    <property type="match status" value="2"/>
</dbReference>
<evidence type="ECO:0000313" key="13">
    <source>
        <dbReference type="RefSeq" id="XP_027365576.1"/>
    </source>
</evidence>
<sequence>MQQIQRVYLSPKLWYLRVSIIEAQDIMPGHRGLEVVRFPEFSTKIQVGNQIWKTGNASPSATRSFSNPYWNEEYLFVVTEPFEENLLVSVEDQVGAERQEVVASVLLPVATIEKRTDEKPVSSRWFNLDSQLGSAGDNDKLGTRFVSRIHIRISFDEGYDVLDEGTIHSSDVQSTDKRLWKPHVGVIEMRILGATGLMPMKIEDGRDVTDAYCVAKYGQKWVRTQTVVGSLSPKWNEQYTWEVYDPCSVLTVAVFDDCLINKNTTDDTRVRDHPIGKVRIRLSTLETDRTYTHLYPLMTLLPSGVKKMGELQLALRFSCTNVANVLLQYTRPLLPSMHYVHPLSVDQVDMLRCEAVNVVASKLSREEPPLSREVVEYINMHDSHTWSMRRSKASFRRLMGIFSSISRMLEWLKAIQYWKKPLHSAVFLIIFLTLVMFPEIIIPTILVYIAFMGLWNFRYRPRLPPHVDLKLSGALDAHPDEVDEEFDTFPASASPHIVRMRYDRLRSVAGKIQTIIGDVATLGERLQFLVTWRDPRATFLFIVLCLVAAVVFYVVPFRVVMALLGLYSLRPPRFRSRIPSRVESFFRRLPARADNILSTGEGKDYVYQNPQGLLIVGILENLQQYTV</sequence>
<evidence type="ECO:0000313" key="10">
    <source>
        <dbReference type="Proteomes" id="UP000694853"/>
    </source>
</evidence>
<reference evidence="10" key="1">
    <citation type="journal article" date="2019" name="Toxins">
        <title>Detection of Abrin-Like and Prepropulchellin-Like Toxin Genes and Transcripts Using Whole Genome Sequencing and Full-Length Transcript Sequencing of Abrus precatorius.</title>
        <authorList>
            <person name="Hovde B.T."/>
            <person name="Daligault H.E."/>
            <person name="Hanschen E.R."/>
            <person name="Kunde Y.A."/>
            <person name="Johnson M.B."/>
            <person name="Starkenburg S.R."/>
            <person name="Johnson S.L."/>
        </authorList>
    </citation>
    <scope>NUCLEOTIDE SEQUENCE [LARGE SCALE GENOMIC DNA]</scope>
</reference>
<dbReference type="RefSeq" id="XP_027365574.1">
    <property type="nucleotide sequence ID" value="XM_027509773.1"/>
</dbReference>
<name>A0A8B8MEJ1_ABRPR</name>
<evidence type="ECO:0000256" key="3">
    <source>
        <dbReference type="ARBA" id="ARBA00022692"/>
    </source>
</evidence>
<gene>
    <name evidence="11 12 13" type="primary">LOC113872314</name>
</gene>
<evidence type="ECO:0000256" key="6">
    <source>
        <dbReference type="ARBA" id="ARBA00022989"/>
    </source>
</evidence>
<evidence type="ECO:0000256" key="2">
    <source>
        <dbReference type="ARBA" id="ARBA00007923"/>
    </source>
</evidence>
<keyword evidence="4" id="KW-0677">Repeat</keyword>
<proteinExistence type="inferred from homology"/>
<evidence type="ECO:0000313" key="12">
    <source>
        <dbReference type="RefSeq" id="XP_027365575.1"/>
    </source>
</evidence>
<accession>A0A8B8MEJ1</accession>
<dbReference type="CDD" id="cd08379">
    <property type="entry name" value="C2D_MCTP_PRT_plant"/>
    <property type="match status" value="1"/>
</dbReference>
<reference evidence="11 12" key="2">
    <citation type="submission" date="2025-04" db="UniProtKB">
        <authorList>
            <consortium name="RefSeq"/>
        </authorList>
    </citation>
    <scope>IDENTIFICATION</scope>
    <source>
        <tissue evidence="11 12">Young leaves</tissue>
    </source>
</reference>
<feature type="transmembrane region" description="Helical" evidence="8">
    <location>
        <begin position="425"/>
        <end position="451"/>
    </location>
</feature>
<dbReference type="InterPro" id="IPR013583">
    <property type="entry name" value="MCTP_C"/>
</dbReference>
<dbReference type="OrthoDB" id="67700at2759"/>
<dbReference type="SUPFAM" id="SSF49562">
    <property type="entry name" value="C2 domain (Calcium/lipid-binding domain, CaLB)"/>
    <property type="match status" value="2"/>
</dbReference>
<keyword evidence="7 8" id="KW-0472">Membrane</keyword>
<evidence type="ECO:0000256" key="8">
    <source>
        <dbReference type="SAM" id="Phobius"/>
    </source>
</evidence>
<dbReference type="Pfam" id="PF08372">
    <property type="entry name" value="PRT_C"/>
    <property type="match status" value="1"/>
</dbReference>
<dbReference type="Proteomes" id="UP000694853">
    <property type="component" value="Unplaced"/>
</dbReference>
<evidence type="ECO:0000259" key="9">
    <source>
        <dbReference type="PROSITE" id="PS50004"/>
    </source>
</evidence>
<dbReference type="InterPro" id="IPR000008">
    <property type="entry name" value="C2_dom"/>
</dbReference>
<dbReference type="FunFam" id="2.60.40.150:FF:000090">
    <property type="entry name" value="C2 domain-containing protein"/>
    <property type="match status" value="1"/>
</dbReference>
<dbReference type="KEGG" id="aprc:113872314"/>
<evidence type="ECO:0000256" key="5">
    <source>
        <dbReference type="ARBA" id="ARBA00022837"/>
    </source>
</evidence>
<dbReference type="Pfam" id="PF00168">
    <property type="entry name" value="C2"/>
    <property type="match status" value="2"/>
</dbReference>
<comment type="subcellular location">
    <subcellularLocation>
        <location evidence="1">Membrane</location>
        <topology evidence="1">Multi-pass membrane protein</topology>
    </subcellularLocation>
</comment>
<keyword evidence="5" id="KW-0106">Calcium</keyword>
<feature type="domain" description="C2" evidence="9">
    <location>
        <begin position="1"/>
        <end position="126"/>
    </location>
</feature>
<protein>
    <submittedName>
        <fullName evidence="11 12">FT-interacting protein 7-like</fullName>
    </submittedName>
</protein>
<evidence type="ECO:0000256" key="1">
    <source>
        <dbReference type="ARBA" id="ARBA00004141"/>
    </source>
</evidence>
<comment type="similarity">
    <text evidence="2">Belongs to the MCTP family.</text>
</comment>
<dbReference type="AlphaFoldDB" id="A0A8B8MEJ1"/>
<dbReference type="Gene3D" id="2.60.40.150">
    <property type="entry name" value="C2 domain"/>
    <property type="match status" value="2"/>
</dbReference>
<keyword evidence="10" id="KW-1185">Reference proteome</keyword>
<evidence type="ECO:0000256" key="7">
    <source>
        <dbReference type="ARBA" id="ARBA00023136"/>
    </source>
</evidence>
<dbReference type="PROSITE" id="PS50004">
    <property type="entry name" value="C2"/>
    <property type="match status" value="2"/>
</dbReference>
<dbReference type="PANTHER" id="PTHR31425:SF48">
    <property type="entry name" value="MULTIPLE C2 DOMAIN AND TRANSMEMBRANE REGION PROTEIN 10"/>
    <property type="match status" value="1"/>
</dbReference>
<keyword evidence="6 8" id="KW-1133">Transmembrane helix</keyword>
<feature type="transmembrane region" description="Helical" evidence="8">
    <location>
        <begin position="539"/>
        <end position="567"/>
    </location>
</feature>
<keyword evidence="3 8" id="KW-0812">Transmembrane</keyword>
<dbReference type="InterPro" id="IPR047259">
    <property type="entry name" value="QUIRKY-like"/>
</dbReference>
<dbReference type="InterPro" id="IPR035892">
    <property type="entry name" value="C2_domain_sf"/>
</dbReference>
<dbReference type="RefSeq" id="XP_027365576.1">
    <property type="nucleotide sequence ID" value="XM_027509775.1"/>
</dbReference>
<feature type="domain" description="C2" evidence="9">
    <location>
        <begin position="168"/>
        <end position="295"/>
    </location>
</feature>
<organism evidence="10 11">
    <name type="scientific">Abrus precatorius</name>
    <name type="common">Indian licorice</name>
    <name type="synonym">Glycine abrus</name>
    <dbReference type="NCBI Taxonomy" id="3816"/>
    <lineage>
        <taxon>Eukaryota</taxon>
        <taxon>Viridiplantae</taxon>
        <taxon>Streptophyta</taxon>
        <taxon>Embryophyta</taxon>
        <taxon>Tracheophyta</taxon>
        <taxon>Spermatophyta</taxon>
        <taxon>Magnoliopsida</taxon>
        <taxon>eudicotyledons</taxon>
        <taxon>Gunneridae</taxon>
        <taxon>Pentapetalae</taxon>
        <taxon>rosids</taxon>
        <taxon>fabids</taxon>
        <taxon>Fabales</taxon>
        <taxon>Fabaceae</taxon>
        <taxon>Papilionoideae</taxon>
        <taxon>50 kb inversion clade</taxon>
        <taxon>NPAAA clade</taxon>
        <taxon>indigoferoid/millettioid clade</taxon>
        <taxon>Abreae</taxon>
        <taxon>Abrus</taxon>
    </lineage>
</organism>
<evidence type="ECO:0000256" key="4">
    <source>
        <dbReference type="ARBA" id="ARBA00022737"/>
    </source>
</evidence>